<feature type="chain" id="PRO_5015324838" description="DUF4440 domain-containing protein" evidence="1">
    <location>
        <begin position="24"/>
        <end position="168"/>
    </location>
</feature>
<dbReference type="InterPro" id="IPR032710">
    <property type="entry name" value="NTF2-like_dom_sf"/>
</dbReference>
<dbReference type="Gene3D" id="3.10.450.50">
    <property type="match status" value="1"/>
</dbReference>
<dbReference type="RefSeq" id="WP_108852305.1">
    <property type="nucleotide sequence ID" value="NZ_OMOQ01000001.1"/>
</dbReference>
<evidence type="ECO:0000313" key="3">
    <source>
        <dbReference type="EMBL" id="SPH17915.1"/>
    </source>
</evidence>
<gene>
    <name evidence="3" type="ORF">DEA8626_01443</name>
</gene>
<protein>
    <recommendedName>
        <fullName evidence="2">DUF4440 domain-containing protein</fullName>
    </recommendedName>
</protein>
<accession>A0A2R8B5P2</accession>
<evidence type="ECO:0000313" key="4">
    <source>
        <dbReference type="Proteomes" id="UP000244924"/>
    </source>
</evidence>
<organism evidence="3 4">
    <name type="scientific">Albidovulum aquaemixtae</name>
    <dbReference type="NCBI Taxonomy" id="1542388"/>
    <lineage>
        <taxon>Bacteria</taxon>
        <taxon>Pseudomonadati</taxon>
        <taxon>Pseudomonadota</taxon>
        <taxon>Alphaproteobacteria</taxon>
        <taxon>Rhodobacterales</taxon>
        <taxon>Paracoccaceae</taxon>
        <taxon>Albidovulum</taxon>
    </lineage>
</organism>
<dbReference type="Proteomes" id="UP000244924">
    <property type="component" value="Unassembled WGS sequence"/>
</dbReference>
<evidence type="ECO:0000256" key="1">
    <source>
        <dbReference type="SAM" id="SignalP"/>
    </source>
</evidence>
<name>A0A2R8B5P2_9RHOB</name>
<sequence>MFKLFCAATACALINFSAGVALAQTDIQDINSVFAAFGLNPEDYNEDERQVLRLEMVECLMLKDGNSEEWGKSIDPEGVSVDSSGYHSIADVRETVLSDGFQLMSATLEDPRFKAVGDDVLILTYLTASEVLLMGETHSGDTINTTVYANNGDGWLAVYHHSGGYDRQ</sequence>
<feature type="signal peptide" evidence="1">
    <location>
        <begin position="1"/>
        <end position="23"/>
    </location>
</feature>
<dbReference type="InterPro" id="IPR027843">
    <property type="entry name" value="DUF4440"/>
</dbReference>
<dbReference type="AlphaFoldDB" id="A0A2R8B5P2"/>
<proteinExistence type="predicted"/>
<dbReference type="SUPFAM" id="SSF54427">
    <property type="entry name" value="NTF2-like"/>
    <property type="match status" value="1"/>
</dbReference>
<reference evidence="3 4" key="1">
    <citation type="submission" date="2018-03" db="EMBL/GenBank/DDBJ databases">
        <authorList>
            <person name="Keele B.F."/>
        </authorList>
    </citation>
    <scope>NUCLEOTIDE SEQUENCE [LARGE SCALE GENOMIC DNA]</scope>
    <source>
        <strain evidence="3 4">CECT 8626</strain>
    </source>
</reference>
<dbReference type="Pfam" id="PF14534">
    <property type="entry name" value="DUF4440"/>
    <property type="match status" value="1"/>
</dbReference>
<dbReference type="EMBL" id="OMOQ01000001">
    <property type="protein sequence ID" value="SPH17915.1"/>
    <property type="molecule type" value="Genomic_DNA"/>
</dbReference>
<keyword evidence="1" id="KW-0732">Signal</keyword>
<evidence type="ECO:0000259" key="2">
    <source>
        <dbReference type="Pfam" id="PF14534"/>
    </source>
</evidence>
<feature type="domain" description="DUF4440" evidence="2">
    <location>
        <begin position="63"/>
        <end position="156"/>
    </location>
</feature>
<keyword evidence="4" id="KW-1185">Reference proteome</keyword>